<dbReference type="GO" id="GO:0005737">
    <property type="term" value="C:cytoplasm"/>
    <property type="evidence" value="ECO:0007669"/>
    <property type="project" value="UniProtKB-SubCell"/>
</dbReference>
<evidence type="ECO:0000256" key="8">
    <source>
        <dbReference type="PIRNR" id="PIRNR003107"/>
    </source>
</evidence>
<dbReference type="NCBIfam" id="TIGR02135">
    <property type="entry name" value="phoU_full"/>
    <property type="match status" value="1"/>
</dbReference>
<comment type="function">
    <text evidence="7 8">Plays a role in the regulation of phosphate uptake.</text>
</comment>
<comment type="subcellular location">
    <subcellularLocation>
        <location evidence="1 8">Cytoplasm</location>
    </subcellularLocation>
</comment>
<comment type="subunit">
    <text evidence="3 8">Homodimer.</text>
</comment>
<evidence type="ECO:0000313" key="11">
    <source>
        <dbReference type="Proteomes" id="UP000010809"/>
    </source>
</evidence>
<evidence type="ECO:0000256" key="1">
    <source>
        <dbReference type="ARBA" id="ARBA00004496"/>
    </source>
</evidence>
<reference evidence="10" key="1">
    <citation type="submission" date="2015-12" db="EMBL/GenBank/DDBJ databases">
        <authorList>
            <person name="Tikhonova T.V."/>
            <person name="Pavlov A.R."/>
            <person name="Beletsky A.V."/>
            <person name="Mardanov A.V."/>
            <person name="Sorokin D.Y."/>
            <person name="Ravin N.V."/>
            <person name="Popov V.O."/>
        </authorList>
    </citation>
    <scope>NUCLEOTIDE SEQUENCE</scope>
    <source>
        <strain evidence="10">DSM 14787</strain>
    </source>
</reference>
<evidence type="ECO:0000256" key="2">
    <source>
        <dbReference type="ARBA" id="ARBA00008107"/>
    </source>
</evidence>
<accession>L0DUB6</accession>
<dbReference type="KEGG" id="tni:TVNIR_0900"/>
<protein>
    <recommendedName>
        <fullName evidence="8">Phosphate-specific transport system accessory protein PhoU</fullName>
    </recommendedName>
</protein>
<dbReference type="Proteomes" id="UP000010809">
    <property type="component" value="Chromosome"/>
</dbReference>
<dbReference type="InterPro" id="IPR026022">
    <property type="entry name" value="PhoU_dom"/>
</dbReference>
<keyword evidence="6 8" id="KW-0592">Phosphate transport</keyword>
<dbReference type="InterPro" id="IPR038078">
    <property type="entry name" value="PhoU-like_sf"/>
</dbReference>
<gene>
    <name evidence="10" type="primary">phoU [H]</name>
    <name evidence="10" type="ordered locus">TVNIR_0900</name>
</gene>
<keyword evidence="5 8" id="KW-0963">Cytoplasm</keyword>
<dbReference type="PANTHER" id="PTHR42930">
    <property type="entry name" value="PHOSPHATE-SPECIFIC TRANSPORT SYSTEM ACCESSORY PROTEIN PHOU"/>
    <property type="match status" value="1"/>
</dbReference>
<evidence type="ECO:0000256" key="6">
    <source>
        <dbReference type="ARBA" id="ARBA00022592"/>
    </source>
</evidence>
<feature type="domain" description="PhoU" evidence="9">
    <location>
        <begin position="26"/>
        <end position="112"/>
    </location>
</feature>
<sequence>MDNKRIGGHYSHRYDAELEEVVNRVLAMGGLVETQLGNALQAFIDGDTQVAQEVAENDSRVNSFEVSIDERCVEILARRQPAAMDLRLVVAVIKTITDLERIGDLAEAIARMAIRQADSDRPRKQLFRDIDTMGKRVVTMLHDALDAFARMDASAALEVVRQDFAIDHDHEAILRQNATYMMEDPRNITRILDLTYASRALERAGDHARNMCEYTIYFVKGRDVRHIELSEMEAVVKGAEKA</sequence>
<evidence type="ECO:0000256" key="4">
    <source>
        <dbReference type="ARBA" id="ARBA00022448"/>
    </source>
</evidence>
<proteinExistence type="inferred from homology"/>
<dbReference type="InterPro" id="IPR028366">
    <property type="entry name" value="PhoU"/>
</dbReference>
<dbReference type="HOGENOM" id="CLU_078518_2_1_6"/>
<evidence type="ECO:0000256" key="3">
    <source>
        <dbReference type="ARBA" id="ARBA00011738"/>
    </source>
</evidence>
<evidence type="ECO:0000259" key="9">
    <source>
        <dbReference type="Pfam" id="PF01895"/>
    </source>
</evidence>
<dbReference type="EMBL" id="CP003989">
    <property type="protein sequence ID" value="AGA32590.1"/>
    <property type="molecule type" value="Genomic_DNA"/>
</dbReference>
<feature type="domain" description="PhoU" evidence="9">
    <location>
        <begin position="131"/>
        <end position="214"/>
    </location>
</feature>
<evidence type="ECO:0000313" key="10">
    <source>
        <dbReference type="EMBL" id="AGA32590.1"/>
    </source>
</evidence>
<dbReference type="PANTHER" id="PTHR42930:SF3">
    <property type="entry name" value="PHOSPHATE-SPECIFIC TRANSPORT SYSTEM ACCESSORY PROTEIN PHOU"/>
    <property type="match status" value="1"/>
</dbReference>
<dbReference type="eggNOG" id="COG0704">
    <property type="taxonomic scope" value="Bacteria"/>
</dbReference>
<dbReference type="Pfam" id="PF01895">
    <property type="entry name" value="PhoU"/>
    <property type="match status" value="2"/>
</dbReference>
<name>L0DUB6_THIND</name>
<dbReference type="SUPFAM" id="SSF109755">
    <property type="entry name" value="PhoU-like"/>
    <property type="match status" value="1"/>
</dbReference>
<comment type="similarity">
    <text evidence="2 8">Belongs to the PhoU family.</text>
</comment>
<dbReference type="RefSeq" id="WP_015257733.1">
    <property type="nucleotide sequence ID" value="NC_019902.2"/>
</dbReference>
<dbReference type="Gene3D" id="1.20.58.220">
    <property type="entry name" value="Phosphate transport system protein phou homolog 2, domain 2"/>
    <property type="match status" value="1"/>
</dbReference>
<dbReference type="PIRSF" id="PIRSF003107">
    <property type="entry name" value="PhoU"/>
    <property type="match status" value="1"/>
</dbReference>
<dbReference type="STRING" id="1255043.TVNIR_0900"/>
<dbReference type="FunFam" id="1.20.58.220:FF:000004">
    <property type="entry name" value="Phosphate-specific transport system accessory protein PhoU"/>
    <property type="match status" value="1"/>
</dbReference>
<evidence type="ECO:0000256" key="5">
    <source>
        <dbReference type="ARBA" id="ARBA00022490"/>
    </source>
</evidence>
<evidence type="ECO:0000256" key="7">
    <source>
        <dbReference type="ARBA" id="ARBA00056181"/>
    </source>
</evidence>
<dbReference type="GO" id="GO:0030643">
    <property type="term" value="P:intracellular phosphate ion homeostasis"/>
    <property type="evidence" value="ECO:0007669"/>
    <property type="project" value="InterPro"/>
</dbReference>
<dbReference type="GO" id="GO:0006817">
    <property type="term" value="P:phosphate ion transport"/>
    <property type="evidence" value="ECO:0007669"/>
    <property type="project" value="UniProtKB-KW"/>
</dbReference>
<keyword evidence="4 8" id="KW-0813">Transport</keyword>
<dbReference type="PATRIC" id="fig|1255043.3.peg.906"/>
<dbReference type="GO" id="GO:0045936">
    <property type="term" value="P:negative regulation of phosphate metabolic process"/>
    <property type="evidence" value="ECO:0007669"/>
    <property type="project" value="InterPro"/>
</dbReference>
<organism evidence="10 11">
    <name type="scientific">Thioalkalivibrio nitratireducens (strain DSM 14787 / UNIQEM 213 / ALEN2)</name>
    <dbReference type="NCBI Taxonomy" id="1255043"/>
    <lineage>
        <taxon>Bacteria</taxon>
        <taxon>Pseudomonadati</taxon>
        <taxon>Pseudomonadota</taxon>
        <taxon>Gammaproteobacteria</taxon>
        <taxon>Chromatiales</taxon>
        <taxon>Ectothiorhodospiraceae</taxon>
        <taxon>Thioalkalivibrio</taxon>
    </lineage>
</organism>
<dbReference type="AlphaFoldDB" id="L0DUB6"/>
<keyword evidence="11" id="KW-1185">Reference proteome</keyword>
<dbReference type="OrthoDB" id="9814256at2"/>